<evidence type="ECO:0000313" key="3">
    <source>
        <dbReference type="EMBL" id="ESK51362.1"/>
    </source>
</evidence>
<accession>V2UN19</accession>
<feature type="transmembrane region" description="Helical" evidence="1">
    <location>
        <begin position="36"/>
        <end position="57"/>
    </location>
</feature>
<feature type="domain" description="HPP transmembrane region" evidence="2">
    <location>
        <begin position="7"/>
        <end position="153"/>
    </location>
</feature>
<dbReference type="EMBL" id="AYEU01000006">
    <property type="protein sequence ID" value="ESK51362.1"/>
    <property type="molecule type" value="Genomic_DNA"/>
</dbReference>
<keyword evidence="1" id="KW-1133">Transmembrane helix</keyword>
<protein>
    <recommendedName>
        <fullName evidence="2">HPP transmembrane region domain-containing protein</fullName>
    </recommendedName>
</protein>
<keyword evidence="1" id="KW-0812">Transmembrane</keyword>
<sequence>MLKSLQYSMSDLMKALVGASLSIAILLYLTQLSHQLWIMAPFGASCVLLYAAAQSPLAQPKNVIIGHMVSAAIGLAFAHYIPINIATIAFAVGLAIVSMQLLGCVHPPAGANPLLILLSASSVHYNWGFLIFPVLTGAVILVVIAQLMHVLQQRFEKYGEKNASPSL</sequence>
<dbReference type="STRING" id="396323.VH98_01590"/>
<dbReference type="Proteomes" id="UP000018418">
    <property type="component" value="Unassembled WGS sequence"/>
</dbReference>
<reference evidence="3 4" key="1">
    <citation type="submission" date="2013-10" db="EMBL/GenBank/DDBJ databases">
        <title>The Genome Sequence of Acinetobacter brisouii CIP 110357.</title>
        <authorList>
            <consortium name="The Broad Institute Genomics Platform"/>
            <consortium name="The Broad Institute Genome Sequencing Center for Infectious Disease"/>
            <person name="Cerqueira G."/>
            <person name="Feldgarden M."/>
            <person name="Courvalin P."/>
            <person name="Grillot-Courvalin C."/>
            <person name="Clermont D."/>
            <person name="Rocha E."/>
            <person name="Yoon E.-J."/>
            <person name="Nemec A."/>
            <person name="Young S.K."/>
            <person name="Zeng Q."/>
            <person name="Gargeya S."/>
            <person name="Fitzgerald M."/>
            <person name="Abouelleil A."/>
            <person name="Alvarado L."/>
            <person name="Berlin A.M."/>
            <person name="Chapman S.B."/>
            <person name="Gainer-Dewar J."/>
            <person name="Goldberg J."/>
            <person name="Gnerre S."/>
            <person name="Griggs A."/>
            <person name="Gujja S."/>
            <person name="Hansen M."/>
            <person name="Howarth C."/>
            <person name="Imamovic A."/>
            <person name="Ireland A."/>
            <person name="Larimer J."/>
            <person name="McCowan C."/>
            <person name="Murphy C."/>
            <person name="Pearson M."/>
            <person name="Poon T.W."/>
            <person name="Priest M."/>
            <person name="Roberts A."/>
            <person name="Saif S."/>
            <person name="Shea T."/>
            <person name="Sykes S."/>
            <person name="Wortman J."/>
            <person name="Nusbaum C."/>
            <person name="Birren B."/>
        </authorList>
    </citation>
    <scope>NUCLEOTIDE SEQUENCE [LARGE SCALE GENOMIC DNA]</scope>
    <source>
        <strain evidence="3 4">CIP 110357</strain>
    </source>
</reference>
<comment type="caution">
    <text evidence="3">The sequence shown here is derived from an EMBL/GenBank/DDBJ whole genome shotgun (WGS) entry which is preliminary data.</text>
</comment>
<dbReference type="InterPro" id="IPR058581">
    <property type="entry name" value="TM_HPP"/>
</dbReference>
<feature type="transmembrane region" description="Helical" evidence="1">
    <location>
        <begin position="88"/>
        <end position="109"/>
    </location>
</feature>
<dbReference type="PATRIC" id="fig|1341683.3.peg.1861"/>
<name>V2UN19_9GAMM</name>
<feature type="transmembrane region" description="Helical" evidence="1">
    <location>
        <begin position="63"/>
        <end position="81"/>
    </location>
</feature>
<dbReference type="InterPro" id="IPR007065">
    <property type="entry name" value="HPP"/>
</dbReference>
<dbReference type="RefSeq" id="WP_004899983.1">
    <property type="nucleotide sequence ID" value="NZ_BBTI01000002.1"/>
</dbReference>
<organism evidence="3 4">
    <name type="scientific">Acinetobacter brisouii CIP 110357</name>
    <dbReference type="NCBI Taxonomy" id="1341683"/>
    <lineage>
        <taxon>Bacteria</taxon>
        <taxon>Pseudomonadati</taxon>
        <taxon>Pseudomonadota</taxon>
        <taxon>Gammaproteobacteria</taxon>
        <taxon>Moraxellales</taxon>
        <taxon>Moraxellaceae</taxon>
        <taxon>Acinetobacter</taxon>
    </lineage>
</organism>
<keyword evidence="1" id="KW-0472">Membrane</keyword>
<dbReference type="AlphaFoldDB" id="V2UN19"/>
<evidence type="ECO:0000259" key="2">
    <source>
        <dbReference type="Pfam" id="PF04982"/>
    </source>
</evidence>
<dbReference type="PANTHER" id="PTHR33741:SF5">
    <property type="entry name" value="TRANSMEMBRANE PROTEIN DDB_G0269096-RELATED"/>
    <property type="match status" value="1"/>
</dbReference>
<feature type="transmembrane region" description="Helical" evidence="1">
    <location>
        <begin position="129"/>
        <end position="151"/>
    </location>
</feature>
<evidence type="ECO:0000313" key="4">
    <source>
        <dbReference type="Proteomes" id="UP000018418"/>
    </source>
</evidence>
<gene>
    <name evidence="3" type="ORF">P255_01876</name>
</gene>
<feature type="transmembrane region" description="Helical" evidence="1">
    <location>
        <begin position="12"/>
        <end position="29"/>
    </location>
</feature>
<keyword evidence="4" id="KW-1185">Reference proteome</keyword>
<proteinExistence type="predicted"/>
<dbReference type="PANTHER" id="PTHR33741">
    <property type="entry name" value="TRANSMEMBRANE PROTEIN DDB_G0269096-RELATED"/>
    <property type="match status" value="1"/>
</dbReference>
<dbReference type="Pfam" id="PF04982">
    <property type="entry name" value="TM_HPP"/>
    <property type="match status" value="1"/>
</dbReference>
<dbReference type="OrthoDB" id="9811720at2"/>
<evidence type="ECO:0000256" key="1">
    <source>
        <dbReference type="SAM" id="Phobius"/>
    </source>
</evidence>
<dbReference type="HOGENOM" id="CLU_040397_3_0_6"/>